<dbReference type="GO" id="GO:0031505">
    <property type="term" value="P:fungal-type cell wall organization"/>
    <property type="evidence" value="ECO:0007669"/>
    <property type="project" value="TreeGrafter"/>
</dbReference>
<keyword evidence="6" id="KW-1185">Reference proteome</keyword>
<feature type="signal peptide" evidence="2">
    <location>
        <begin position="1"/>
        <end position="19"/>
    </location>
</feature>
<dbReference type="Proteomes" id="UP000799772">
    <property type="component" value="Unassembled WGS sequence"/>
</dbReference>
<dbReference type="GO" id="GO:0006078">
    <property type="term" value="P:(1-&gt;6)-beta-D-glucan biosynthetic process"/>
    <property type="evidence" value="ECO:0007669"/>
    <property type="project" value="InterPro"/>
</dbReference>
<reference evidence="5" key="1">
    <citation type="journal article" date="2020" name="Stud. Mycol.">
        <title>101 Dothideomycetes genomes: a test case for predicting lifestyles and emergence of pathogens.</title>
        <authorList>
            <person name="Haridas S."/>
            <person name="Albert R."/>
            <person name="Binder M."/>
            <person name="Bloem J."/>
            <person name="Labutti K."/>
            <person name="Salamov A."/>
            <person name="Andreopoulos B."/>
            <person name="Baker S."/>
            <person name="Barry K."/>
            <person name="Bills G."/>
            <person name="Bluhm B."/>
            <person name="Cannon C."/>
            <person name="Castanera R."/>
            <person name="Culley D."/>
            <person name="Daum C."/>
            <person name="Ezra D."/>
            <person name="Gonzalez J."/>
            <person name="Henrissat B."/>
            <person name="Kuo A."/>
            <person name="Liang C."/>
            <person name="Lipzen A."/>
            <person name="Lutzoni F."/>
            <person name="Magnuson J."/>
            <person name="Mondo S."/>
            <person name="Nolan M."/>
            <person name="Ohm R."/>
            <person name="Pangilinan J."/>
            <person name="Park H.-J."/>
            <person name="Ramirez L."/>
            <person name="Alfaro M."/>
            <person name="Sun H."/>
            <person name="Tritt A."/>
            <person name="Yoshinaga Y."/>
            <person name="Zwiers L.-H."/>
            <person name="Turgeon B."/>
            <person name="Goodwin S."/>
            <person name="Spatafora J."/>
            <person name="Crous P."/>
            <person name="Grigoriev I."/>
        </authorList>
    </citation>
    <scope>NUCLEOTIDE SEQUENCE</scope>
    <source>
        <strain evidence="5">CBS 133067</strain>
    </source>
</reference>
<evidence type="ECO:0000313" key="6">
    <source>
        <dbReference type="Proteomes" id="UP000799772"/>
    </source>
</evidence>
<dbReference type="GO" id="GO:0005576">
    <property type="term" value="C:extracellular region"/>
    <property type="evidence" value="ECO:0007669"/>
    <property type="project" value="TreeGrafter"/>
</dbReference>
<dbReference type="Pfam" id="PF05390">
    <property type="entry name" value="Kre9_KNH1_C"/>
    <property type="match status" value="1"/>
</dbReference>
<dbReference type="InterPro" id="IPR008659">
    <property type="entry name" value="Kre9/Knh1_C"/>
</dbReference>
<accession>A0A9P4I8F1</accession>
<dbReference type="OrthoDB" id="2432613at2759"/>
<feature type="domain" description="Yeast cell wall synthesis Kre9/Knh1-like N-terminal" evidence="4">
    <location>
        <begin position="26"/>
        <end position="127"/>
    </location>
</feature>
<evidence type="ECO:0000313" key="5">
    <source>
        <dbReference type="EMBL" id="KAF2094324.1"/>
    </source>
</evidence>
<dbReference type="Pfam" id="PF10342">
    <property type="entry name" value="Kre9_KNH"/>
    <property type="match status" value="1"/>
</dbReference>
<feature type="chain" id="PRO_5040215957" evidence="2">
    <location>
        <begin position="20"/>
        <end position="256"/>
    </location>
</feature>
<dbReference type="EMBL" id="ML978135">
    <property type="protein sequence ID" value="KAF2094324.1"/>
    <property type="molecule type" value="Genomic_DNA"/>
</dbReference>
<dbReference type="PANTHER" id="PTHR28154">
    <property type="entry name" value="CELL WALL SYNTHESIS PROTEIN KNH1-RELATED"/>
    <property type="match status" value="1"/>
</dbReference>
<dbReference type="InterPro" id="IPR018466">
    <property type="entry name" value="Kre9/Knh1-like_N"/>
</dbReference>
<evidence type="ECO:0000259" key="3">
    <source>
        <dbReference type="Pfam" id="PF05390"/>
    </source>
</evidence>
<evidence type="ECO:0000256" key="2">
    <source>
        <dbReference type="SAM" id="SignalP"/>
    </source>
</evidence>
<dbReference type="PANTHER" id="PTHR28154:SF1">
    <property type="entry name" value="CELL WALL SYNTHESIS PROTEIN KNH1-RELATED"/>
    <property type="match status" value="1"/>
</dbReference>
<evidence type="ECO:0000256" key="1">
    <source>
        <dbReference type="ARBA" id="ARBA00022729"/>
    </source>
</evidence>
<dbReference type="InterPro" id="IPR045328">
    <property type="entry name" value="Kre9/Knh1"/>
</dbReference>
<proteinExistence type="predicted"/>
<name>A0A9P4I8F1_9PEZI</name>
<feature type="domain" description="Yeast cell wall synthesis Kre9/Knh1 C-terminal" evidence="3">
    <location>
        <begin position="167"/>
        <end position="243"/>
    </location>
</feature>
<protein>
    <submittedName>
        <fullName evidence="5">Uncharacterized protein</fullName>
    </submittedName>
</protein>
<evidence type="ECO:0000259" key="4">
    <source>
        <dbReference type="Pfam" id="PF10342"/>
    </source>
</evidence>
<organism evidence="5 6">
    <name type="scientific">Rhizodiscina lignyota</name>
    <dbReference type="NCBI Taxonomy" id="1504668"/>
    <lineage>
        <taxon>Eukaryota</taxon>
        <taxon>Fungi</taxon>
        <taxon>Dikarya</taxon>
        <taxon>Ascomycota</taxon>
        <taxon>Pezizomycotina</taxon>
        <taxon>Dothideomycetes</taxon>
        <taxon>Pleosporomycetidae</taxon>
        <taxon>Aulographales</taxon>
        <taxon>Rhizodiscinaceae</taxon>
        <taxon>Rhizodiscina</taxon>
    </lineage>
</organism>
<gene>
    <name evidence="5" type="ORF">NA57DRAFT_46736</name>
</gene>
<comment type="caution">
    <text evidence="5">The sequence shown here is derived from an EMBL/GenBank/DDBJ whole genome shotgun (WGS) entry which is preliminary data.</text>
</comment>
<keyword evidence="1 2" id="KW-0732">Signal</keyword>
<sequence>MRSLNLLSLLATTAPFCFADVEFTIPAAGAKVPAGAISIKWKDSGSSPSLSDLKTYQIDLMAGGNTDANSDVIVNLIPPNTQFSGNAAQGVVQATLGGESKNAYYLRITSVASEGGQVINFSPHFTISGMTGTFSAKIQAGLPVKDATARDTVNQVANNPAGGAADGFNVPYNEQTGLTRMAPMMVQPPTSITKKNTTPLFPTSSVSIATTFLPVATVATTITQSNTHSVSQMENTASALAGPAGDMQKFLNRWKD</sequence>
<dbReference type="AlphaFoldDB" id="A0A9P4I8F1"/>
<dbReference type="GO" id="GO:0042546">
    <property type="term" value="P:cell wall biogenesis"/>
    <property type="evidence" value="ECO:0007669"/>
    <property type="project" value="InterPro"/>
</dbReference>